<evidence type="ECO:0000313" key="2">
    <source>
        <dbReference type="Proteomes" id="UP000821853"/>
    </source>
</evidence>
<dbReference type="VEuPathDB" id="VectorBase:HLOH_059911"/>
<comment type="caution">
    <text evidence="1">The sequence shown here is derived from an EMBL/GenBank/DDBJ whole genome shotgun (WGS) entry which is preliminary data.</text>
</comment>
<dbReference type="EMBL" id="JABSTR010000010">
    <property type="protein sequence ID" value="KAH9379674.1"/>
    <property type="molecule type" value="Genomic_DNA"/>
</dbReference>
<reference evidence="1 2" key="1">
    <citation type="journal article" date="2020" name="Cell">
        <title>Large-Scale Comparative Analyses of Tick Genomes Elucidate Their Genetic Diversity and Vector Capacities.</title>
        <authorList>
            <consortium name="Tick Genome and Microbiome Consortium (TIGMIC)"/>
            <person name="Jia N."/>
            <person name="Wang J."/>
            <person name="Shi W."/>
            <person name="Du L."/>
            <person name="Sun Y."/>
            <person name="Zhan W."/>
            <person name="Jiang J.F."/>
            <person name="Wang Q."/>
            <person name="Zhang B."/>
            <person name="Ji P."/>
            <person name="Bell-Sakyi L."/>
            <person name="Cui X.M."/>
            <person name="Yuan T.T."/>
            <person name="Jiang B.G."/>
            <person name="Yang W.F."/>
            <person name="Lam T.T."/>
            <person name="Chang Q.C."/>
            <person name="Ding S.J."/>
            <person name="Wang X.J."/>
            <person name="Zhu J.G."/>
            <person name="Ruan X.D."/>
            <person name="Zhao L."/>
            <person name="Wei J.T."/>
            <person name="Ye R.Z."/>
            <person name="Que T.C."/>
            <person name="Du C.H."/>
            <person name="Zhou Y.H."/>
            <person name="Cheng J.X."/>
            <person name="Dai P.F."/>
            <person name="Guo W.B."/>
            <person name="Han X.H."/>
            <person name="Huang E.J."/>
            <person name="Li L.F."/>
            <person name="Wei W."/>
            <person name="Gao Y.C."/>
            <person name="Liu J.Z."/>
            <person name="Shao H.Z."/>
            <person name="Wang X."/>
            <person name="Wang C.C."/>
            <person name="Yang T.C."/>
            <person name="Huo Q.B."/>
            <person name="Li W."/>
            <person name="Chen H.Y."/>
            <person name="Chen S.E."/>
            <person name="Zhou L.G."/>
            <person name="Ni X.B."/>
            <person name="Tian J.H."/>
            <person name="Sheng Y."/>
            <person name="Liu T."/>
            <person name="Pan Y.S."/>
            <person name="Xia L.Y."/>
            <person name="Li J."/>
            <person name="Zhao F."/>
            <person name="Cao W.C."/>
        </authorList>
    </citation>
    <scope>NUCLEOTIDE SEQUENCE [LARGE SCALE GENOMIC DNA]</scope>
    <source>
        <strain evidence="1">HaeL-2018</strain>
    </source>
</reference>
<keyword evidence="2" id="KW-1185">Reference proteome</keyword>
<evidence type="ECO:0000313" key="1">
    <source>
        <dbReference type="EMBL" id="KAH9379674.1"/>
    </source>
</evidence>
<accession>A0A9J6GVZ0</accession>
<dbReference type="AlphaFoldDB" id="A0A9J6GVZ0"/>
<gene>
    <name evidence="1" type="ORF">HPB48_021015</name>
</gene>
<organism evidence="1 2">
    <name type="scientific">Haemaphysalis longicornis</name>
    <name type="common">Bush tick</name>
    <dbReference type="NCBI Taxonomy" id="44386"/>
    <lineage>
        <taxon>Eukaryota</taxon>
        <taxon>Metazoa</taxon>
        <taxon>Ecdysozoa</taxon>
        <taxon>Arthropoda</taxon>
        <taxon>Chelicerata</taxon>
        <taxon>Arachnida</taxon>
        <taxon>Acari</taxon>
        <taxon>Parasitiformes</taxon>
        <taxon>Ixodida</taxon>
        <taxon>Ixodoidea</taxon>
        <taxon>Ixodidae</taxon>
        <taxon>Haemaphysalinae</taxon>
        <taxon>Haemaphysalis</taxon>
    </lineage>
</organism>
<dbReference type="OMA" id="DENQNCL"/>
<protein>
    <submittedName>
        <fullName evidence="1">Uncharacterized protein</fullName>
    </submittedName>
</protein>
<dbReference type="Proteomes" id="UP000821853">
    <property type="component" value="Chromosome 8"/>
</dbReference>
<proteinExistence type="predicted"/>
<name>A0A9J6GVZ0_HAELO</name>
<sequence>MRGALNMRRTWALLRHLLDPSKSKSSQFVHIAKLLHKQDGTKQNIICRPKGLYIPTSNSSEPPIACYAGAPNPTLGAKISGVEIIPAIRFLRRQTAPAADAITNKLLRHLDDTCIAHITTLLTTTGSTAIFPARQKTQRCF</sequence>